<evidence type="ECO:0000256" key="5">
    <source>
        <dbReference type="SAM" id="Phobius"/>
    </source>
</evidence>
<feature type="region of interest" description="Disordered" evidence="4">
    <location>
        <begin position="374"/>
        <end position="437"/>
    </location>
</feature>
<dbReference type="Gene3D" id="3.40.190.10">
    <property type="entry name" value="Periplasmic binding protein-like II"/>
    <property type="match status" value="3"/>
</dbReference>
<comment type="similarity">
    <text evidence="1">Belongs to the bacterial solute-binding protein 3 family.</text>
</comment>
<evidence type="ECO:0000256" key="2">
    <source>
        <dbReference type="ARBA" id="ARBA00022448"/>
    </source>
</evidence>
<feature type="transmembrane region" description="Helical" evidence="5">
    <location>
        <begin position="601"/>
        <end position="624"/>
    </location>
</feature>
<feature type="compositionally biased region" description="Low complexity" evidence="4">
    <location>
        <begin position="65"/>
        <end position="79"/>
    </location>
</feature>
<evidence type="ECO:0000256" key="1">
    <source>
        <dbReference type="ARBA" id="ARBA00010333"/>
    </source>
</evidence>
<feature type="region of interest" description="Disordered" evidence="4">
    <location>
        <begin position="185"/>
        <end position="348"/>
    </location>
</feature>
<feature type="compositionally biased region" description="Polar residues" evidence="4">
    <location>
        <begin position="524"/>
        <end position="533"/>
    </location>
</feature>
<feature type="compositionally biased region" description="Basic and acidic residues" evidence="4">
    <location>
        <begin position="35"/>
        <end position="48"/>
    </location>
</feature>
<organism evidence="7 8">
    <name type="scientific">Seminavis robusta</name>
    <dbReference type="NCBI Taxonomy" id="568900"/>
    <lineage>
        <taxon>Eukaryota</taxon>
        <taxon>Sar</taxon>
        <taxon>Stramenopiles</taxon>
        <taxon>Ochrophyta</taxon>
        <taxon>Bacillariophyta</taxon>
        <taxon>Bacillariophyceae</taxon>
        <taxon>Bacillariophycidae</taxon>
        <taxon>Naviculales</taxon>
        <taxon>Naviculaceae</taxon>
        <taxon>Seminavis</taxon>
    </lineage>
</organism>
<dbReference type="OrthoDB" id="10056896at2759"/>
<keyword evidence="2" id="KW-0813">Transport</keyword>
<dbReference type="SMART" id="SM00062">
    <property type="entry name" value="PBPb"/>
    <property type="match status" value="1"/>
</dbReference>
<evidence type="ECO:0000313" key="8">
    <source>
        <dbReference type="Proteomes" id="UP001153069"/>
    </source>
</evidence>
<sequence length="1202" mass="131789">MEEHRNAEKVDKSLLATHLESPSRLSRELPSADEPLAKGRETEKETSRKSPALEGTYSTDDTAASLSLSSHGSSLPMDVVEVDVDEEIARQQEQQSMEKEEQDITQSATARSSRQRESLVIDVDSLALSRNTDDEKKSSTAMSEKERLLHQQMLPESSVEIDKLAEAMRLLDSFGANRLPVRRVASQEEGARRRPKGQRRWQSCTEEMILGNPLQSHRLEEDSTKRIDDANEETKMEETEPRPPEQAPDSNSFASGEQNSYAARVARKQQRLEASSSATTLENSPRASSPGTRRTTENTGKRAFFGDIHGEIAEAQARAQESRRNLKSSQMAQQPTMAQQQPRPPLARNAWNSKHSVATEGSAVSSMDDTSVYSVTTESGSNTHHQSATTATTTTPNQQEANAQLSLSQHASRRRMTRGGSQASLPGAYPATGRAPFANPRFRGGAVTLFGENITASSNHESSTGMGDMSQSYYGLGLSNSCGRQQQRRRWDESTGESSEAHNNSRSLMMSEAHYSRSLHTDASFRTNESSEINPERNLEASANDDGDNPGEIVAVCVEEDDLEQNIREEIIQSAAQAEVVEQTEMAELTSKKKELQQLKYVTCFLLFFVVISVAVGLGVGYMAKASEAERKESSVASDDVVFMEPSASPTMTPIPTLEKVYASGVLRCGIYETTGFDEESGERFGVDVDWCRAIAAAIMGRDSYEIVLIDATFADRFELVANRTVDVLTASSTFTMDRNVYEVGVETGLTFSPPFMYDGLRFAGPEGPVACMDNDMENFGPNCRDIKVCVVGGSSYHAILAYRLPKRQIHVVDGWQSMYGGLRDGLCNVIAAEGVSLGVQNVRAFGYNYSYVTGRSLFSKIPLSMVTRDDDPTFSNFVHSVLHSVFVAEQVGITQETSHLVPDTFISGSELFGDRFANMFEDAIAIIGNYGELYDRHAASAVAREGLTLLNNGSTGLLFAFPFGLVGNDGPGPVSGGTIERILESGVLRCAVVGGRPGFAEMAETVSETANTNLTITGLDVDFCRALATSLFSGSVDLVELIEVRSEAEGYKVLSEGYADVFAGAHWTLQNDVREPSTGVGYSFSQPYFYGEGEENLSLATREDDGQWSKFCFWIVASTFYAEENGIDQRLSNSMPSVYLFGPQFLRMLRDPILELGNYGELYERNVGPHIPRGGRNVINSIRTPGPQFYPVPGLLRDLSP</sequence>
<proteinExistence type="inferred from homology"/>
<keyword evidence="5" id="KW-1133">Transmembrane helix</keyword>
<gene>
    <name evidence="7" type="ORF">SEMRO_474_G150260.1</name>
</gene>
<evidence type="ECO:0000313" key="7">
    <source>
        <dbReference type="EMBL" id="CAB9511220.1"/>
    </source>
</evidence>
<name>A0A9N8E300_9STRA</name>
<dbReference type="GO" id="GO:0006865">
    <property type="term" value="P:amino acid transport"/>
    <property type="evidence" value="ECO:0007669"/>
    <property type="project" value="TreeGrafter"/>
</dbReference>
<keyword evidence="3" id="KW-0732">Signal</keyword>
<dbReference type="SUPFAM" id="SSF53850">
    <property type="entry name" value="Periplasmic binding protein-like II"/>
    <property type="match status" value="2"/>
</dbReference>
<feature type="compositionally biased region" description="Basic and acidic residues" evidence="4">
    <location>
        <begin position="1"/>
        <end position="12"/>
    </location>
</feature>
<feature type="compositionally biased region" description="Low complexity" evidence="4">
    <location>
        <begin position="330"/>
        <end position="341"/>
    </location>
</feature>
<reference evidence="7" key="1">
    <citation type="submission" date="2020-06" db="EMBL/GenBank/DDBJ databases">
        <authorList>
            <consortium name="Plant Systems Biology data submission"/>
        </authorList>
    </citation>
    <scope>NUCLEOTIDE SEQUENCE</scope>
    <source>
        <strain evidence="7">D6</strain>
    </source>
</reference>
<dbReference type="Proteomes" id="UP001153069">
    <property type="component" value="Unassembled WGS sequence"/>
</dbReference>
<protein>
    <submittedName>
        <fullName evidence="7">Amino-acid ABC transporter-binding protein YhdW</fullName>
    </submittedName>
</protein>
<feature type="compositionally biased region" description="Basic and acidic residues" evidence="4">
    <location>
        <begin position="217"/>
        <end position="243"/>
    </location>
</feature>
<keyword evidence="5" id="KW-0812">Transmembrane</keyword>
<keyword evidence="5" id="KW-0472">Membrane</keyword>
<dbReference type="AlphaFoldDB" id="A0A9N8E300"/>
<dbReference type="PANTHER" id="PTHR30085:SF6">
    <property type="entry name" value="ABC TRANSPORTER GLUTAMINE-BINDING PROTEIN GLNH"/>
    <property type="match status" value="1"/>
</dbReference>
<feature type="region of interest" description="Disordered" evidence="4">
    <location>
        <begin position="1"/>
        <end position="154"/>
    </location>
</feature>
<dbReference type="InterPro" id="IPR001638">
    <property type="entry name" value="Solute-binding_3/MltF_N"/>
</dbReference>
<dbReference type="PANTHER" id="PTHR30085">
    <property type="entry name" value="AMINO ACID ABC TRANSPORTER PERMEASE"/>
    <property type="match status" value="1"/>
</dbReference>
<feature type="compositionally biased region" description="Polar residues" evidence="4">
    <location>
        <begin position="248"/>
        <end position="261"/>
    </location>
</feature>
<evidence type="ECO:0000256" key="4">
    <source>
        <dbReference type="SAM" id="MobiDB-lite"/>
    </source>
</evidence>
<feature type="compositionally biased region" description="Polar residues" evidence="4">
    <location>
        <begin position="272"/>
        <end position="293"/>
    </location>
</feature>
<feature type="region of interest" description="Disordered" evidence="4">
    <location>
        <begin position="478"/>
        <end position="507"/>
    </location>
</feature>
<feature type="region of interest" description="Disordered" evidence="4">
    <location>
        <begin position="523"/>
        <end position="550"/>
    </location>
</feature>
<accession>A0A9N8E300</accession>
<feature type="compositionally biased region" description="Basic and acidic residues" evidence="4">
    <location>
        <begin position="131"/>
        <end position="149"/>
    </location>
</feature>
<keyword evidence="8" id="KW-1185">Reference proteome</keyword>
<evidence type="ECO:0000259" key="6">
    <source>
        <dbReference type="SMART" id="SM00062"/>
    </source>
</evidence>
<feature type="compositionally biased region" description="Polar residues" evidence="4">
    <location>
        <begin position="496"/>
        <end position="507"/>
    </location>
</feature>
<dbReference type="EMBL" id="CAICTM010000473">
    <property type="protein sequence ID" value="CAB9511220.1"/>
    <property type="molecule type" value="Genomic_DNA"/>
</dbReference>
<comment type="caution">
    <text evidence="7">The sequence shown here is derived from an EMBL/GenBank/DDBJ whole genome shotgun (WGS) entry which is preliminary data.</text>
</comment>
<dbReference type="InterPro" id="IPR051455">
    <property type="entry name" value="Bact_solute-bind_prot3"/>
</dbReference>
<feature type="domain" description="Solute-binding protein family 3/N-terminal" evidence="6">
    <location>
        <begin position="666"/>
        <end position="901"/>
    </location>
</feature>
<feature type="compositionally biased region" description="Low complexity" evidence="4">
    <location>
        <begin position="381"/>
        <end position="404"/>
    </location>
</feature>
<evidence type="ECO:0000256" key="3">
    <source>
        <dbReference type="ARBA" id="ARBA00022729"/>
    </source>
</evidence>